<dbReference type="AlphaFoldDB" id="A0A0K1ECH8"/>
<dbReference type="OrthoDB" id="5505706at2"/>
<dbReference type="STRING" id="52.CMC5_024280"/>
<name>A0A0K1ECH8_CHOCO</name>
<evidence type="ECO:0000313" key="4">
    <source>
        <dbReference type="Proteomes" id="UP000067626"/>
    </source>
</evidence>
<keyword evidence="2" id="KW-0732">Signal</keyword>
<feature type="compositionally biased region" description="Basic and acidic residues" evidence="1">
    <location>
        <begin position="41"/>
        <end position="64"/>
    </location>
</feature>
<evidence type="ECO:0008006" key="5">
    <source>
        <dbReference type="Google" id="ProtNLM"/>
    </source>
</evidence>
<evidence type="ECO:0000313" key="3">
    <source>
        <dbReference type="EMBL" id="AKT38283.1"/>
    </source>
</evidence>
<proteinExistence type="predicted"/>
<dbReference type="KEGG" id="ccro:CMC5_024280"/>
<dbReference type="Proteomes" id="UP000067626">
    <property type="component" value="Chromosome"/>
</dbReference>
<feature type="chain" id="PRO_5005459245" description="Lipoprotein" evidence="2">
    <location>
        <begin position="24"/>
        <end position="262"/>
    </location>
</feature>
<feature type="region of interest" description="Disordered" evidence="1">
    <location>
        <begin position="24"/>
        <end position="67"/>
    </location>
</feature>
<keyword evidence="4" id="KW-1185">Reference proteome</keyword>
<evidence type="ECO:0000256" key="2">
    <source>
        <dbReference type="SAM" id="SignalP"/>
    </source>
</evidence>
<feature type="signal peptide" evidence="2">
    <location>
        <begin position="1"/>
        <end position="23"/>
    </location>
</feature>
<dbReference type="EMBL" id="CP012159">
    <property type="protein sequence ID" value="AKT38283.1"/>
    <property type="molecule type" value="Genomic_DNA"/>
</dbReference>
<reference evidence="3 4" key="1">
    <citation type="submission" date="2015-07" db="EMBL/GenBank/DDBJ databases">
        <title>Genome analysis of myxobacterium Chondromyces crocatus Cm c5 reveals a high potential for natural compound synthesis and the genetic basis for the loss of fruiting body formation.</title>
        <authorList>
            <person name="Zaburannyi N."/>
            <person name="Bunk B."/>
            <person name="Maier J."/>
            <person name="Overmann J."/>
            <person name="Mueller R."/>
        </authorList>
    </citation>
    <scope>NUCLEOTIDE SEQUENCE [LARGE SCALE GENOMIC DNA]</scope>
    <source>
        <strain evidence="3 4">Cm c5</strain>
    </source>
</reference>
<protein>
    <recommendedName>
        <fullName evidence="5">Lipoprotein</fullName>
    </recommendedName>
</protein>
<accession>A0A0K1ECH8</accession>
<organism evidence="3 4">
    <name type="scientific">Chondromyces crocatus</name>
    <dbReference type="NCBI Taxonomy" id="52"/>
    <lineage>
        <taxon>Bacteria</taxon>
        <taxon>Pseudomonadati</taxon>
        <taxon>Myxococcota</taxon>
        <taxon>Polyangia</taxon>
        <taxon>Polyangiales</taxon>
        <taxon>Polyangiaceae</taxon>
        <taxon>Chondromyces</taxon>
    </lineage>
</organism>
<gene>
    <name evidence="3" type="ORF">CMC5_024280</name>
</gene>
<dbReference type="RefSeq" id="WP_050430533.1">
    <property type="nucleotide sequence ID" value="NZ_CP012159.1"/>
</dbReference>
<sequence>MDFQFSALALTALSFCCACGGNAAAPAPKAPDTESSSQAAVEKEPSPEDVAAEAKKKADEEAARRVPTQCAEGVGDGKLCLPPPAFAKRLCQGFHPDVALTLLGKGTPFSRGYVAGDIEAWNASGGMSSNDKLAFDEEVLILMHRSADTGGMMVSGASGGYDVLRWDGTCASLSGGELRMKVQVKPKFPPVPWKSLDEKTRTALEADEKVGKAVGDRRRECKGATMGSVSQKCEKADKVMSQVIVEYVRGGGALPELGLLPP</sequence>
<evidence type="ECO:0000256" key="1">
    <source>
        <dbReference type="SAM" id="MobiDB-lite"/>
    </source>
</evidence>